<evidence type="ECO:0000313" key="10">
    <source>
        <dbReference type="Proteomes" id="UP000722336"/>
    </source>
</evidence>
<dbReference type="InterPro" id="IPR010130">
    <property type="entry name" value="T1SS_OMP_TolC"/>
</dbReference>
<dbReference type="Proteomes" id="UP000722336">
    <property type="component" value="Unassembled WGS sequence"/>
</dbReference>
<dbReference type="EMBL" id="JAGSPA010000003">
    <property type="protein sequence ID" value="MBV7257201.1"/>
    <property type="molecule type" value="Genomic_DNA"/>
</dbReference>
<evidence type="ECO:0000256" key="8">
    <source>
        <dbReference type="SAM" id="SignalP"/>
    </source>
</evidence>
<feature type="signal peptide" evidence="8">
    <location>
        <begin position="1"/>
        <end position="22"/>
    </location>
</feature>
<keyword evidence="6" id="KW-0472">Membrane</keyword>
<dbReference type="Pfam" id="PF02321">
    <property type="entry name" value="OEP"/>
    <property type="match status" value="2"/>
</dbReference>
<evidence type="ECO:0000256" key="2">
    <source>
        <dbReference type="ARBA" id="ARBA00007613"/>
    </source>
</evidence>
<comment type="caution">
    <text evidence="9">The sequence shown here is derived from an EMBL/GenBank/DDBJ whole genome shotgun (WGS) entry which is preliminary data.</text>
</comment>
<keyword evidence="8" id="KW-0732">Signal</keyword>
<keyword evidence="10" id="KW-1185">Reference proteome</keyword>
<evidence type="ECO:0000256" key="4">
    <source>
        <dbReference type="ARBA" id="ARBA00022452"/>
    </source>
</evidence>
<dbReference type="NCBIfam" id="TIGR01844">
    <property type="entry name" value="type_I_sec_TolC"/>
    <property type="match status" value="1"/>
</dbReference>
<feature type="chain" id="PRO_5046582762" evidence="8">
    <location>
        <begin position="23"/>
        <end position="471"/>
    </location>
</feature>
<evidence type="ECO:0000313" key="9">
    <source>
        <dbReference type="EMBL" id="MBV7257201.1"/>
    </source>
</evidence>
<sequence length="471" mass="50980">MSIRATPIALLLTCAMALPVQAETLREAIASAYATNPDITAARAGQRLTDEELVRAKAGIRPTISSTSVLDQETTSPGRFDDQSRLFNSQIQLSQPVWRGGQTINNIRAADKSVLAGRERLRATENQLILDTVTVYLDVLSNQSEVELTQGNVSVLEQQLQASTDRFEVGDVTRTDVAQSDARLALARSQLISAQANLEASRHAYRRIVGNEPVNLQPPPPLPVLPGTPEQAVDLALAESPFVNSAKLAEQSARYSVSSARGARLPSLDATFSVGYTNFRGLNNQIGGIRFSNVEFTQNIGARLTIPIYQGGQQGSAIRSAKARADQLREDATAAERQAIANVRTAFENLLSARATIQAASVAVEANELALEGTRAEQTVGTRNILDVLNAEQELLNAQVQLVRAERNAYVAGYSLLAATGRAEVKNLDVPVALYNAEQYLDRADDRWFDWAAEFDAQPLSTAVLPAETED</sequence>
<evidence type="ECO:0000256" key="5">
    <source>
        <dbReference type="ARBA" id="ARBA00022692"/>
    </source>
</evidence>
<accession>A0ABS6SH08</accession>
<comment type="similarity">
    <text evidence="2">Belongs to the outer membrane factor (OMF) (TC 1.B.17) family.</text>
</comment>
<reference evidence="9 10" key="1">
    <citation type="submission" date="2021-04" db="EMBL/GenBank/DDBJ databases">
        <authorList>
            <person name="Pira H."/>
            <person name="Risdian C."/>
            <person name="Wink J."/>
        </authorList>
    </citation>
    <scope>NUCLEOTIDE SEQUENCE [LARGE SCALE GENOMIC DNA]</scope>
    <source>
        <strain evidence="9 10">WHA3</strain>
    </source>
</reference>
<organism evidence="9 10">
    <name type="scientific">Pacificimonas pallii</name>
    <dbReference type="NCBI Taxonomy" id="2827236"/>
    <lineage>
        <taxon>Bacteria</taxon>
        <taxon>Pseudomonadati</taxon>
        <taxon>Pseudomonadota</taxon>
        <taxon>Alphaproteobacteria</taxon>
        <taxon>Sphingomonadales</taxon>
        <taxon>Sphingosinicellaceae</taxon>
        <taxon>Pacificimonas</taxon>
    </lineage>
</organism>
<evidence type="ECO:0000256" key="6">
    <source>
        <dbReference type="ARBA" id="ARBA00023136"/>
    </source>
</evidence>
<dbReference type="PANTHER" id="PTHR30026">
    <property type="entry name" value="OUTER MEMBRANE PROTEIN TOLC"/>
    <property type="match status" value="1"/>
</dbReference>
<gene>
    <name evidence="9" type="ORF">KCG44_10450</name>
</gene>
<name>A0ABS6SH08_9SPHN</name>
<evidence type="ECO:0000256" key="3">
    <source>
        <dbReference type="ARBA" id="ARBA00022448"/>
    </source>
</evidence>
<evidence type="ECO:0000256" key="7">
    <source>
        <dbReference type="ARBA" id="ARBA00023237"/>
    </source>
</evidence>
<comment type="subcellular location">
    <subcellularLocation>
        <location evidence="1">Cell outer membrane</location>
    </subcellularLocation>
</comment>
<proteinExistence type="inferred from homology"/>
<keyword evidence="4" id="KW-1134">Transmembrane beta strand</keyword>
<keyword evidence="7" id="KW-0998">Cell outer membrane</keyword>
<keyword evidence="5" id="KW-0812">Transmembrane</keyword>
<evidence type="ECO:0000256" key="1">
    <source>
        <dbReference type="ARBA" id="ARBA00004442"/>
    </source>
</evidence>
<dbReference type="PANTHER" id="PTHR30026:SF22">
    <property type="entry name" value="OUTER MEMBRANE EFFLUX PROTEIN"/>
    <property type="match status" value="1"/>
</dbReference>
<dbReference type="InterPro" id="IPR003423">
    <property type="entry name" value="OMP_efflux"/>
</dbReference>
<dbReference type="InterPro" id="IPR051906">
    <property type="entry name" value="TolC-like"/>
</dbReference>
<protein>
    <submittedName>
        <fullName evidence="9">TolC family outer membrane protein</fullName>
    </submittedName>
</protein>
<dbReference type="RefSeq" id="WP_218446028.1">
    <property type="nucleotide sequence ID" value="NZ_JAGSPA010000003.1"/>
</dbReference>
<keyword evidence="3" id="KW-0813">Transport</keyword>